<feature type="region of interest" description="Disordered" evidence="1">
    <location>
        <begin position="44"/>
        <end position="81"/>
    </location>
</feature>
<sequence>MAESTAIGIGAVKTSSYAFISAADIFWSSPRIPRPAVRQPCRTLTKPSGPGEGEVKEAAGDAASQAWEGSSSGTTCNPENLDEPPTIMVEVSQAVGATVRLLTKLLNFDIFARSINSVRIVALLRRMLQSSVPLQSKDWVTACLIKLESRGLVDRSVGDIGMEITIYHTIPRLVEQMMTSFSSEMKRKAVIELNRIISGGVMEYTTAVATAGGIFPLVKMIEEGEGDVLEASLAVLYNLSLDPENHPPIIAAGAVPLLKRIVHVESPHWNRALQLLRTLPV</sequence>
<evidence type="ECO:0000256" key="1">
    <source>
        <dbReference type="SAM" id="MobiDB-lite"/>
    </source>
</evidence>
<evidence type="ECO:0000313" key="2">
    <source>
        <dbReference type="EnsemblPlants" id="EMT08421"/>
    </source>
</evidence>
<name>M8B343_AEGTA</name>
<dbReference type="Gene3D" id="1.25.10.10">
    <property type="entry name" value="Leucine-rich Repeat Variant"/>
    <property type="match status" value="1"/>
</dbReference>
<dbReference type="SUPFAM" id="SSF48371">
    <property type="entry name" value="ARM repeat"/>
    <property type="match status" value="1"/>
</dbReference>
<dbReference type="PANTHER" id="PTHR47451:SF1">
    <property type="entry name" value="ARM REPEAT SUPERFAMILY PROTEIN"/>
    <property type="match status" value="1"/>
</dbReference>
<protein>
    <recommendedName>
        <fullName evidence="3">U-box domain-containing protein 4</fullName>
    </recommendedName>
</protein>
<dbReference type="PANTHER" id="PTHR47451">
    <property type="entry name" value="ARM REPEAT SUPERFAMILY PROTEIN"/>
    <property type="match status" value="1"/>
</dbReference>
<dbReference type="EnsemblPlants" id="EMT08421">
    <property type="protein sequence ID" value="EMT08421"/>
    <property type="gene ID" value="F775_01835"/>
</dbReference>
<proteinExistence type="predicted"/>
<reference evidence="2" key="1">
    <citation type="submission" date="2015-06" db="UniProtKB">
        <authorList>
            <consortium name="EnsemblPlants"/>
        </authorList>
    </citation>
    <scope>IDENTIFICATION</scope>
</reference>
<organism evidence="2">
    <name type="scientific">Aegilops tauschii</name>
    <name type="common">Tausch's goatgrass</name>
    <name type="synonym">Aegilops squarrosa</name>
    <dbReference type="NCBI Taxonomy" id="37682"/>
    <lineage>
        <taxon>Eukaryota</taxon>
        <taxon>Viridiplantae</taxon>
        <taxon>Streptophyta</taxon>
        <taxon>Embryophyta</taxon>
        <taxon>Tracheophyta</taxon>
        <taxon>Spermatophyta</taxon>
        <taxon>Magnoliopsida</taxon>
        <taxon>Liliopsida</taxon>
        <taxon>Poales</taxon>
        <taxon>Poaceae</taxon>
        <taxon>BOP clade</taxon>
        <taxon>Pooideae</taxon>
        <taxon>Triticodae</taxon>
        <taxon>Triticeae</taxon>
        <taxon>Triticinae</taxon>
        <taxon>Aegilops</taxon>
    </lineage>
</organism>
<dbReference type="InterPro" id="IPR011989">
    <property type="entry name" value="ARM-like"/>
</dbReference>
<dbReference type="PROSITE" id="PS50176">
    <property type="entry name" value="ARM_REPEAT"/>
    <property type="match status" value="1"/>
</dbReference>
<evidence type="ECO:0008006" key="3">
    <source>
        <dbReference type="Google" id="ProtNLM"/>
    </source>
</evidence>
<accession>M8B343</accession>
<feature type="compositionally biased region" description="Polar residues" evidence="1">
    <location>
        <begin position="67"/>
        <end position="78"/>
    </location>
</feature>
<dbReference type="InterPro" id="IPR000225">
    <property type="entry name" value="Armadillo"/>
</dbReference>
<dbReference type="InterPro" id="IPR016024">
    <property type="entry name" value="ARM-type_fold"/>
</dbReference>
<dbReference type="AlphaFoldDB" id="M8B343"/>